<gene>
    <name evidence="1" type="ORF">QJS10_CPB12g01654</name>
</gene>
<protein>
    <submittedName>
        <fullName evidence="1">Uncharacterized protein</fullName>
    </submittedName>
</protein>
<comment type="caution">
    <text evidence="1">The sequence shown here is derived from an EMBL/GenBank/DDBJ whole genome shotgun (WGS) entry which is preliminary data.</text>
</comment>
<proteinExistence type="predicted"/>
<dbReference type="AlphaFoldDB" id="A0AAV9DPX6"/>
<reference evidence="1" key="1">
    <citation type="journal article" date="2023" name="Nat. Commun.">
        <title>Diploid and tetraploid genomes of Acorus and the evolution of monocots.</title>
        <authorList>
            <person name="Ma L."/>
            <person name="Liu K.W."/>
            <person name="Li Z."/>
            <person name="Hsiao Y.Y."/>
            <person name="Qi Y."/>
            <person name="Fu T."/>
            <person name="Tang G.D."/>
            <person name="Zhang D."/>
            <person name="Sun W.H."/>
            <person name="Liu D.K."/>
            <person name="Li Y."/>
            <person name="Chen G.Z."/>
            <person name="Liu X.D."/>
            <person name="Liao X.Y."/>
            <person name="Jiang Y.T."/>
            <person name="Yu X."/>
            <person name="Hao Y."/>
            <person name="Huang J."/>
            <person name="Zhao X.W."/>
            <person name="Ke S."/>
            <person name="Chen Y.Y."/>
            <person name="Wu W.L."/>
            <person name="Hsu J.L."/>
            <person name="Lin Y.F."/>
            <person name="Huang M.D."/>
            <person name="Li C.Y."/>
            <person name="Huang L."/>
            <person name="Wang Z.W."/>
            <person name="Zhao X."/>
            <person name="Zhong W.Y."/>
            <person name="Peng D.H."/>
            <person name="Ahmad S."/>
            <person name="Lan S."/>
            <person name="Zhang J.S."/>
            <person name="Tsai W.C."/>
            <person name="Van de Peer Y."/>
            <person name="Liu Z.J."/>
        </authorList>
    </citation>
    <scope>NUCLEOTIDE SEQUENCE</scope>
    <source>
        <strain evidence="1">CP</strain>
    </source>
</reference>
<sequence>MISHAPSYPYSPTSQRPLRHRIENPLKKRTSHLSFFSKRSSLSGHRRLVLVAGAKKGNSEKKNKADSHVFVPRPDEATGLKQKKVQEDGRELPEFLDPEEEKLFEFLSLQLESDLNVERSKAYVIFFTPRKDRSMVFCNQLIYSVLSTCFWIQHFERSHAPQDQTLLPCVLGRNYWINI</sequence>
<evidence type="ECO:0000313" key="1">
    <source>
        <dbReference type="EMBL" id="KAK1302889.1"/>
    </source>
</evidence>
<reference evidence="1" key="2">
    <citation type="submission" date="2023-06" db="EMBL/GenBank/DDBJ databases">
        <authorList>
            <person name="Ma L."/>
            <person name="Liu K.-W."/>
            <person name="Li Z."/>
            <person name="Hsiao Y.-Y."/>
            <person name="Qi Y."/>
            <person name="Fu T."/>
            <person name="Tang G."/>
            <person name="Zhang D."/>
            <person name="Sun W.-H."/>
            <person name="Liu D.-K."/>
            <person name="Li Y."/>
            <person name="Chen G.-Z."/>
            <person name="Liu X.-D."/>
            <person name="Liao X.-Y."/>
            <person name="Jiang Y.-T."/>
            <person name="Yu X."/>
            <person name="Hao Y."/>
            <person name="Huang J."/>
            <person name="Zhao X.-W."/>
            <person name="Ke S."/>
            <person name="Chen Y.-Y."/>
            <person name="Wu W.-L."/>
            <person name="Hsu J.-L."/>
            <person name="Lin Y.-F."/>
            <person name="Huang M.-D."/>
            <person name="Li C.-Y."/>
            <person name="Huang L."/>
            <person name="Wang Z.-W."/>
            <person name="Zhao X."/>
            <person name="Zhong W.-Y."/>
            <person name="Peng D.-H."/>
            <person name="Ahmad S."/>
            <person name="Lan S."/>
            <person name="Zhang J.-S."/>
            <person name="Tsai W.-C."/>
            <person name="Van De Peer Y."/>
            <person name="Liu Z.-J."/>
        </authorList>
    </citation>
    <scope>NUCLEOTIDE SEQUENCE</scope>
    <source>
        <strain evidence="1">CP</strain>
        <tissue evidence="1">Leaves</tissue>
    </source>
</reference>
<dbReference type="Proteomes" id="UP001180020">
    <property type="component" value="Unassembled WGS sequence"/>
</dbReference>
<name>A0AAV9DPX6_ACOCL</name>
<evidence type="ECO:0000313" key="2">
    <source>
        <dbReference type="Proteomes" id="UP001180020"/>
    </source>
</evidence>
<keyword evidence="2" id="KW-1185">Reference proteome</keyword>
<dbReference type="EMBL" id="JAUJYO010000012">
    <property type="protein sequence ID" value="KAK1302889.1"/>
    <property type="molecule type" value="Genomic_DNA"/>
</dbReference>
<organism evidence="1 2">
    <name type="scientific">Acorus calamus</name>
    <name type="common">Sweet flag</name>
    <dbReference type="NCBI Taxonomy" id="4465"/>
    <lineage>
        <taxon>Eukaryota</taxon>
        <taxon>Viridiplantae</taxon>
        <taxon>Streptophyta</taxon>
        <taxon>Embryophyta</taxon>
        <taxon>Tracheophyta</taxon>
        <taxon>Spermatophyta</taxon>
        <taxon>Magnoliopsida</taxon>
        <taxon>Liliopsida</taxon>
        <taxon>Acoraceae</taxon>
        <taxon>Acorus</taxon>
    </lineage>
</organism>
<accession>A0AAV9DPX6</accession>